<name>A0ABX8H3B4_9BACT</name>
<dbReference type="InterPro" id="IPR052762">
    <property type="entry name" value="PCW_deacetylase/CE"/>
</dbReference>
<gene>
    <name evidence="2" type="ORF">KM029_20430</name>
</gene>
<dbReference type="PANTHER" id="PTHR37834">
    <property type="entry name" value="GDSL-LIKE LIPASE/ACYLHYDROLASE DOMAIN PROTEIN (AFU_ORTHOLOGUE AFUA_2G00620)"/>
    <property type="match status" value="1"/>
</dbReference>
<dbReference type="SUPFAM" id="SSF52266">
    <property type="entry name" value="SGNH hydrolase"/>
    <property type="match status" value="1"/>
</dbReference>
<dbReference type="Proteomes" id="UP000682802">
    <property type="component" value="Chromosome 2"/>
</dbReference>
<organism evidence="2 3">
    <name type="scientific">Flammeovirga kamogawensis</name>
    <dbReference type="NCBI Taxonomy" id="373891"/>
    <lineage>
        <taxon>Bacteria</taxon>
        <taxon>Pseudomonadati</taxon>
        <taxon>Bacteroidota</taxon>
        <taxon>Cytophagia</taxon>
        <taxon>Cytophagales</taxon>
        <taxon>Flammeovirgaceae</taxon>
        <taxon>Flammeovirga</taxon>
    </lineage>
</organism>
<dbReference type="Gene3D" id="2.60.120.260">
    <property type="entry name" value="Galactose-binding domain-like"/>
    <property type="match status" value="1"/>
</dbReference>
<keyword evidence="3" id="KW-1185">Reference proteome</keyword>
<dbReference type="CDD" id="cd01831">
    <property type="entry name" value="Endoglucanase_E_like"/>
    <property type="match status" value="1"/>
</dbReference>
<dbReference type="Pfam" id="PF17996">
    <property type="entry name" value="CE2_N"/>
    <property type="match status" value="1"/>
</dbReference>
<dbReference type="InterPro" id="IPR040794">
    <property type="entry name" value="CE2_N"/>
</dbReference>
<dbReference type="EMBL" id="CP076129">
    <property type="protein sequence ID" value="QWG10052.1"/>
    <property type="molecule type" value="Genomic_DNA"/>
</dbReference>
<proteinExistence type="predicted"/>
<dbReference type="PANTHER" id="PTHR37834:SF2">
    <property type="entry name" value="ESTERASE, SGNH HYDROLASE-TYPE"/>
    <property type="match status" value="1"/>
</dbReference>
<dbReference type="Gene3D" id="3.40.50.1110">
    <property type="entry name" value="SGNH hydrolase"/>
    <property type="match status" value="1"/>
</dbReference>
<dbReference type="PROSITE" id="PS51257">
    <property type="entry name" value="PROKAR_LIPOPROTEIN"/>
    <property type="match status" value="1"/>
</dbReference>
<dbReference type="InterPro" id="IPR037461">
    <property type="entry name" value="CtCE2-like_dom"/>
</dbReference>
<feature type="domain" description="Carbohydrate esterase 2 N-terminal" evidence="1">
    <location>
        <begin position="30"/>
        <end position="131"/>
    </location>
</feature>
<evidence type="ECO:0000313" key="2">
    <source>
        <dbReference type="EMBL" id="QWG10052.1"/>
    </source>
</evidence>
<protein>
    <recommendedName>
        <fullName evidence="1">Carbohydrate esterase 2 N-terminal domain-containing protein</fullName>
    </recommendedName>
</protein>
<accession>A0ABX8H3B4</accession>
<evidence type="ECO:0000313" key="3">
    <source>
        <dbReference type="Proteomes" id="UP000682802"/>
    </source>
</evidence>
<dbReference type="InterPro" id="IPR036514">
    <property type="entry name" value="SGNH_hydro_sf"/>
</dbReference>
<sequence>MMSKLLLILFTLISCTPTINTKNLTKGYCEGRVIISSKGIELMWPGSAVTFKIKGKHLDVNLIDDKGENDYSIIIDGEETGFITPSVTMQTYRLFESSTIAEHTITLHKRTDYSRGTTVLSAVNTDGEILPIQPKKKHIEFYGNSITVGYANIDSTGQDNSDFTNNYVAFSALTARYFNAELTCIAKSGIGVMVSWYDLIMPELYDRHNPNDPKSKWDFTQKTPDVLVVNLCQNDYWILGIPNNEFYIKKFGRQAPTPDFIIKAYQDFIISLKNKYPTTPIVCVLGVMNIVEEGSPWPEYIKAAVDNIGDASIHTLILPFLADSAHPNVEEHKKMSEILISYLEDKELL</sequence>
<evidence type="ECO:0000259" key="1">
    <source>
        <dbReference type="Pfam" id="PF17996"/>
    </source>
</evidence>
<reference evidence="2 3" key="1">
    <citation type="submission" date="2021-05" db="EMBL/GenBank/DDBJ databases">
        <title>Comparative genomic studies on the polysaccharide-degrading batcterial strains of the Flammeovirga genus.</title>
        <authorList>
            <person name="Zewei F."/>
            <person name="Zheng Z."/>
            <person name="Yu L."/>
            <person name="Ruyue G."/>
            <person name="Yanhong M."/>
            <person name="Yuanyuan C."/>
            <person name="Jingyan G."/>
            <person name="Wenjun H."/>
        </authorList>
    </citation>
    <scope>NUCLEOTIDE SEQUENCE [LARGE SCALE GENOMIC DNA]</scope>
    <source>
        <strain evidence="2 3">YS10</strain>
    </source>
</reference>
<dbReference type="RefSeq" id="WP_144076705.1">
    <property type="nucleotide sequence ID" value="NZ_CP076129.1"/>
</dbReference>